<keyword evidence="1" id="KW-0812">Transmembrane</keyword>
<evidence type="ECO:0000313" key="3">
    <source>
        <dbReference type="Proteomes" id="UP000034107"/>
    </source>
</evidence>
<comment type="caution">
    <text evidence="2">The sequence shown here is derived from an EMBL/GenBank/DDBJ whole genome shotgun (WGS) entry which is preliminary data.</text>
</comment>
<name>A0A0G1NMN1_9BACT</name>
<feature type="transmembrane region" description="Helical" evidence="1">
    <location>
        <begin position="111"/>
        <end position="140"/>
    </location>
</feature>
<protein>
    <submittedName>
        <fullName evidence="2">Uncharacterized protein</fullName>
    </submittedName>
</protein>
<keyword evidence="1" id="KW-1133">Transmembrane helix</keyword>
<feature type="transmembrane region" description="Helical" evidence="1">
    <location>
        <begin position="48"/>
        <end position="69"/>
    </location>
</feature>
<dbReference type="EMBL" id="LCLS01000015">
    <property type="protein sequence ID" value="KKU21686.1"/>
    <property type="molecule type" value="Genomic_DNA"/>
</dbReference>
<proteinExistence type="predicted"/>
<reference evidence="2 3" key="1">
    <citation type="journal article" date="2015" name="Nature">
        <title>rRNA introns, odd ribosomes, and small enigmatic genomes across a large radiation of phyla.</title>
        <authorList>
            <person name="Brown C.T."/>
            <person name="Hug L.A."/>
            <person name="Thomas B.C."/>
            <person name="Sharon I."/>
            <person name="Castelle C.J."/>
            <person name="Singh A."/>
            <person name="Wilkins M.J."/>
            <person name="Williams K.H."/>
            <person name="Banfield J.F."/>
        </authorList>
    </citation>
    <scope>NUCLEOTIDE SEQUENCE [LARGE SCALE GENOMIC DNA]</scope>
</reference>
<feature type="transmembrane region" description="Helical" evidence="1">
    <location>
        <begin position="76"/>
        <end position="99"/>
    </location>
</feature>
<feature type="transmembrane region" description="Helical" evidence="1">
    <location>
        <begin position="7"/>
        <end position="28"/>
    </location>
</feature>
<evidence type="ECO:0000256" key="1">
    <source>
        <dbReference type="SAM" id="Phobius"/>
    </source>
</evidence>
<gene>
    <name evidence="2" type="ORF">UX31_C0015G0012</name>
</gene>
<accession>A0A0G1NMN1</accession>
<keyword evidence="1" id="KW-0472">Membrane</keyword>
<evidence type="ECO:0000313" key="2">
    <source>
        <dbReference type="EMBL" id="KKU21686.1"/>
    </source>
</evidence>
<organism evidence="2 3">
    <name type="scientific">Candidatus Nomurabacteria bacterium GW2011_GWA1_46_11</name>
    <dbReference type="NCBI Taxonomy" id="1618732"/>
    <lineage>
        <taxon>Bacteria</taxon>
        <taxon>Candidatus Nomuraibacteriota</taxon>
    </lineage>
</organism>
<dbReference type="Proteomes" id="UP000034107">
    <property type="component" value="Unassembled WGS sequence"/>
</dbReference>
<dbReference type="AlphaFoldDB" id="A0A0G1NMN1"/>
<sequence>MTGIDRIAIIWTKWVMITSVIPLVFVVYLNRDSGTLLDKFLTGLNGGISWFVFNEIVSLTPLLLALIFVNKHPKKIFLAPAFVFGVSFLIGGYSLYVIINRCFAQYCEIEGLLFIFLIALSVVQILLIGIPLLVFSAYLYRKKFKLP</sequence>